<dbReference type="Proteomes" id="UP000249577">
    <property type="component" value="Unassembled WGS sequence"/>
</dbReference>
<evidence type="ECO:0000313" key="4">
    <source>
        <dbReference type="Proteomes" id="UP000249577"/>
    </source>
</evidence>
<organism evidence="3 4">
    <name type="scientific">Ancylobacter novellus</name>
    <name type="common">Thiobacillus novellus</name>
    <dbReference type="NCBI Taxonomy" id="921"/>
    <lineage>
        <taxon>Bacteria</taxon>
        <taxon>Pseudomonadati</taxon>
        <taxon>Pseudomonadota</taxon>
        <taxon>Alphaproteobacteria</taxon>
        <taxon>Hyphomicrobiales</taxon>
        <taxon>Xanthobacteraceae</taxon>
        <taxon>Ancylobacter</taxon>
    </lineage>
</organism>
<evidence type="ECO:0000313" key="3">
    <source>
        <dbReference type="EMBL" id="PZQ12445.1"/>
    </source>
</evidence>
<comment type="caution">
    <text evidence="3">The sequence shown here is derived from an EMBL/GenBank/DDBJ whole genome shotgun (WGS) entry which is preliminary data.</text>
</comment>
<dbReference type="AlphaFoldDB" id="A0A2W5KBV7"/>
<dbReference type="Pfam" id="PF13115">
    <property type="entry name" value="YtkA"/>
    <property type="match status" value="1"/>
</dbReference>
<feature type="domain" description="YtkA-like" evidence="2">
    <location>
        <begin position="27"/>
        <end position="113"/>
    </location>
</feature>
<evidence type="ECO:0000256" key="1">
    <source>
        <dbReference type="SAM" id="SignalP"/>
    </source>
</evidence>
<keyword evidence="1" id="KW-0732">Signal</keyword>
<feature type="chain" id="PRO_5016174089" evidence="1">
    <location>
        <begin position="28"/>
        <end position="134"/>
    </location>
</feature>
<accession>A0A2W5KBV7</accession>
<gene>
    <name evidence="3" type="ORF">DI565_16630</name>
</gene>
<reference evidence="3 4" key="1">
    <citation type="submission" date="2017-08" db="EMBL/GenBank/DDBJ databases">
        <title>Infants hospitalized years apart are colonized by the same room-sourced microbial strains.</title>
        <authorList>
            <person name="Brooks B."/>
            <person name="Olm M.R."/>
            <person name="Firek B.A."/>
            <person name="Baker R."/>
            <person name="Thomas B.C."/>
            <person name="Morowitz M.J."/>
            <person name="Banfield J.F."/>
        </authorList>
    </citation>
    <scope>NUCLEOTIDE SEQUENCE [LARGE SCALE GENOMIC DNA]</scope>
    <source>
        <strain evidence="3">S2_005_003_R2_43</strain>
    </source>
</reference>
<protein>
    <submittedName>
        <fullName evidence="3">Heavy metal RND transporter</fullName>
    </submittedName>
</protein>
<proteinExistence type="predicted"/>
<evidence type="ECO:0000259" key="2">
    <source>
        <dbReference type="Pfam" id="PF13115"/>
    </source>
</evidence>
<name>A0A2W5KBV7_ANCNO</name>
<sequence>MNIRYRWRAPAATLAALLAISPIAARADSDTYEFQLIDSSTKAGEGVILAARLINKRSGKPVSDAVIFAWRIDMAPDGMPTMTGSLEPHTSDEPGVYRFKANLTMEGAWRLSLAAKVQGESQTIVGRPLLQVQP</sequence>
<feature type="signal peptide" evidence="1">
    <location>
        <begin position="1"/>
        <end position="27"/>
    </location>
</feature>
<dbReference type="InterPro" id="IPR032693">
    <property type="entry name" value="YtkA-like_dom"/>
</dbReference>
<dbReference type="EMBL" id="QFPN01000009">
    <property type="protein sequence ID" value="PZQ12445.1"/>
    <property type="molecule type" value="Genomic_DNA"/>
</dbReference>